<protein>
    <submittedName>
        <fullName evidence="2">Uncharacterized protein</fullName>
    </submittedName>
</protein>
<keyword evidence="3" id="KW-1185">Reference proteome</keyword>
<dbReference type="PANTHER" id="PTHR28181:SF2">
    <property type="entry name" value="PHOSPHORIC MONOESTER HYDROLASE"/>
    <property type="match status" value="1"/>
</dbReference>
<dbReference type="InterPro" id="IPR036412">
    <property type="entry name" value="HAD-like_sf"/>
</dbReference>
<sequence length="289" mass="31779">MAKSVTAGSGLVQQPFHFDKSFVVLSDWDGTITTCDSNDYITDNYGMGFEGRVGLNKEILEFDTSGGKTGKSFKDAFEDMLNSVSAKGHSLDACKTYLTTRGSDGKRPVDFTDGFIDFKRYCNSQGIPFTIVSSGMDELIRAVLNELASGDQVSEEAVKDITIVSNGVMHDGKGNNWHVIWRHPESSYGHDKSKAILPYKERRQLDGKGPLVFFFGDGVSDLSAAQHADVLFVKVTGVDEKDNLKKHCEKAGIAYIPFLDFTEAQGKVNDIVTGKKQKEELQVLAKSHN</sequence>
<gene>
    <name evidence="2" type="ORF">HYDPIDRAFT_32692</name>
</gene>
<dbReference type="InterPro" id="IPR006384">
    <property type="entry name" value="HAD_hydro_PyrdxlP_Pase-like"/>
</dbReference>
<evidence type="ECO:0000313" key="2">
    <source>
        <dbReference type="EMBL" id="KIJ59962.1"/>
    </source>
</evidence>
<dbReference type="SUPFAM" id="SSF56784">
    <property type="entry name" value="HAD-like"/>
    <property type="match status" value="1"/>
</dbReference>
<dbReference type="GO" id="GO:0016791">
    <property type="term" value="F:phosphatase activity"/>
    <property type="evidence" value="ECO:0007669"/>
    <property type="project" value="InterPro"/>
</dbReference>
<dbReference type="OrthoDB" id="10014216at2759"/>
<dbReference type="InterPro" id="IPR050849">
    <property type="entry name" value="HAD-like_hydrolase_phosphatase"/>
</dbReference>
<organism evidence="2 3">
    <name type="scientific">Hydnomerulius pinastri MD-312</name>
    <dbReference type="NCBI Taxonomy" id="994086"/>
    <lineage>
        <taxon>Eukaryota</taxon>
        <taxon>Fungi</taxon>
        <taxon>Dikarya</taxon>
        <taxon>Basidiomycota</taxon>
        <taxon>Agaricomycotina</taxon>
        <taxon>Agaricomycetes</taxon>
        <taxon>Agaricomycetidae</taxon>
        <taxon>Boletales</taxon>
        <taxon>Boletales incertae sedis</taxon>
        <taxon>Leucogyrophana</taxon>
    </lineage>
</organism>
<dbReference type="Pfam" id="PF12710">
    <property type="entry name" value="HAD"/>
    <property type="match status" value="1"/>
</dbReference>
<dbReference type="InterPro" id="IPR023214">
    <property type="entry name" value="HAD_sf"/>
</dbReference>
<proteinExistence type="predicted"/>
<dbReference type="PANTHER" id="PTHR28181">
    <property type="entry name" value="UPF0655 PROTEIN YCR015C"/>
    <property type="match status" value="1"/>
</dbReference>
<dbReference type="NCBIfam" id="TIGR01489">
    <property type="entry name" value="DKMTPPase-SF"/>
    <property type="match status" value="1"/>
</dbReference>
<dbReference type="AlphaFoldDB" id="A0A0C9WA53"/>
<dbReference type="NCBIfam" id="TIGR01488">
    <property type="entry name" value="HAD-SF-IB"/>
    <property type="match status" value="1"/>
</dbReference>
<accession>A0A0C9WA53</accession>
<dbReference type="EMBL" id="KN839878">
    <property type="protein sequence ID" value="KIJ59962.1"/>
    <property type="molecule type" value="Genomic_DNA"/>
</dbReference>
<dbReference type="Gene3D" id="3.90.1470.20">
    <property type="match status" value="1"/>
</dbReference>
<evidence type="ECO:0000313" key="3">
    <source>
        <dbReference type="Proteomes" id="UP000053820"/>
    </source>
</evidence>
<dbReference type="Proteomes" id="UP000053820">
    <property type="component" value="Unassembled WGS sequence"/>
</dbReference>
<dbReference type="Gene3D" id="3.40.50.1000">
    <property type="entry name" value="HAD superfamily/HAD-like"/>
    <property type="match status" value="1"/>
</dbReference>
<evidence type="ECO:0000256" key="1">
    <source>
        <dbReference type="ARBA" id="ARBA00022801"/>
    </source>
</evidence>
<reference evidence="2 3" key="1">
    <citation type="submission" date="2014-04" db="EMBL/GenBank/DDBJ databases">
        <title>Evolutionary Origins and Diversification of the Mycorrhizal Mutualists.</title>
        <authorList>
            <consortium name="DOE Joint Genome Institute"/>
            <consortium name="Mycorrhizal Genomics Consortium"/>
            <person name="Kohler A."/>
            <person name="Kuo A."/>
            <person name="Nagy L.G."/>
            <person name="Floudas D."/>
            <person name="Copeland A."/>
            <person name="Barry K.W."/>
            <person name="Cichocki N."/>
            <person name="Veneault-Fourrey C."/>
            <person name="LaButti K."/>
            <person name="Lindquist E.A."/>
            <person name="Lipzen A."/>
            <person name="Lundell T."/>
            <person name="Morin E."/>
            <person name="Murat C."/>
            <person name="Riley R."/>
            <person name="Ohm R."/>
            <person name="Sun H."/>
            <person name="Tunlid A."/>
            <person name="Henrissat B."/>
            <person name="Grigoriev I.V."/>
            <person name="Hibbett D.S."/>
            <person name="Martin F."/>
        </authorList>
    </citation>
    <scope>NUCLEOTIDE SEQUENCE [LARGE SCALE GENOMIC DNA]</scope>
    <source>
        <strain evidence="2 3">MD-312</strain>
    </source>
</reference>
<dbReference type="HOGENOM" id="CLU_058495_1_0_1"/>
<keyword evidence="1" id="KW-0378">Hydrolase</keyword>
<name>A0A0C9WA53_9AGAM</name>